<name>A0A3A2Z7T2_9EURO</name>
<comment type="caution">
    <text evidence="8">The sequence shown here is derived from an EMBL/GenBank/DDBJ whole genome shotgun (WGS) entry which is preliminary data.</text>
</comment>
<evidence type="ECO:0000256" key="1">
    <source>
        <dbReference type="ARBA" id="ARBA00001974"/>
    </source>
</evidence>
<dbReference type="InterPro" id="IPR050416">
    <property type="entry name" value="FAD-linked_Oxidoreductase"/>
</dbReference>
<dbReference type="OrthoDB" id="9996127at2759"/>
<dbReference type="InterPro" id="IPR016166">
    <property type="entry name" value="FAD-bd_PCMH"/>
</dbReference>
<dbReference type="InterPro" id="IPR012951">
    <property type="entry name" value="BBE"/>
</dbReference>
<keyword evidence="6" id="KW-0732">Signal</keyword>
<dbReference type="Gene3D" id="3.40.462.20">
    <property type="match status" value="1"/>
</dbReference>
<evidence type="ECO:0000313" key="8">
    <source>
        <dbReference type="EMBL" id="RJE19149.1"/>
    </source>
</evidence>
<dbReference type="InterPro" id="IPR016167">
    <property type="entry name" value="FAD-bd_PCMH_sub1"/>
</dbReference>
<sequence length="512" mass="55751">MRQSMLQAIVALATWVSGVTATAHGDTTQPDMMDVKQALGEKLSSNAEVILPSSKGFDNATGRWSLLEPPQVNIVAIPAIEDDVVQIVKFARDRNIPFLTYDGTHGASVTLGDMQHGLALSMRKMSSVKLSDDGKTATIGGGTMSKTVTDELWAAGKQTVTGTCECVSYMGPMLGGGHGWLQGHHGLVADQVESMNVVLADGQLKTLDRDSALMWAMKGAGHNFGVVTSVKVKIYDIQHHNWASETLVFSGDKVEAVYQAANDHLVRNGSQPTDVANWSYWMNQPSEDPNNPVIVFYILQEGVTAVDSAYSKPFHDIGPSSVTPAAGTYKDLAAWTQVSNDSPPCQKDGFAHPRFPIYLQSYNPAAQKEAFDLYASSAGPSSPFNTSIFMFEGYSTEGVRKVDSSSAAFAFRDDNILCSPLVSFKPPDDPTLISKAENLGQQLRNILLKGTGRDELHAYVNYAYGTETPEQLYGSEDWRQSKLQELKNQYDPNSEFSFFCPITRNPADECSS</sequence>
<evidence type="ECO:0000259" key="7">
    <source>
        <dbReference type="PROSITE" id="PS51387"/>
    </source>
</evidence>
<dbReference type="GO" id="GO:0016491">
    <property type="term" value="F:oxidoreductase activity"/>
    <property type="evidence" value="ECO:0007669"/>
    <property type="project" value="UniProtKB-KW"/>
</dbReference>
<evidence type="ECO:0000256" key="4">
    <source>
        <dbReference type="ARBA" id="ARBA00022827"/>
    </source>
</evidence>
<dbReference type="Proteomes" id="UP000266188">
    <property type="component" value="Unassembled WGS sequence"/>
</dbReference>
<dbReference type="Pfam" id="PF08031">
    <property type="entry name" value="BBE"/>
    <property type="match status" value="1"/>
</dbReference>
<comment type="cofactor">
    <cofactor evidence="1">
        <name>FAD</name>
        <dbReference type="ChEBI" id="CHEBI:57692"/>
    </cofactor>
</comment>
<dbReference type="GO" id="GO:0071949">
    <property type="term" value="F:FAD binding"/>
    <property type="evidence" value="ECO:0007669"/>
    <property type="project" value="InterPro"/>
</dbReference>
<evidence type="ECO:0000256" key="2">
    <source>
        <dbReference type="ARBA" id="ARBA00005466"/>
    </source>
</evidence>
<keyword evidence="5" id="KW-0560">Oxidoreductase</keyword>
<evidence type="ECO:0000256" key="3">
    <source>
        <dbReference type="ARBA" id="ARBA00022630"/>
    </source>
</evidence>
<comment type="similarity">
    <text evidence="2">Belongs to the oxygen-dependent FAD-linked oxidoreductase family.</text>
</comment>
<feature type="signal peptide" evidence="6">
    <location>
        <begin position="1"/>
        <end position="21"/>
    </location>
</feature>
<dbReference type="InterPro" id="IPR036318">
    <property type="entry name" value="FAD-bd_PCMH-like_sf"/>
</dbReference>
<dbReference type="Pfam" id="PF01565">
    <property type="entry name" value="FAD_binding_4"/>
    <property type="match status" value="1"/>
</dbReference>
<organism evidence="8 9">
    <name type="scientific">Aspergillus sclerotialis</name>
    <dbReference type="NCBI Taxonomy" id="2070753"/>
    <lineage>
        <taxon>Eukaryota</taxon>
        <taxon>Fungi</taxon>
        <taxon>Dikarya</taxon>
        <taxon>Ascomycota</taxon>
        <taxon>Pezizomycotina</taxon>
        <taxon>Eurotiomycetes</taxon>
        <taxon>Eurotiomycetidae</taxon>
        <taxon>Eurotiales</taxon>
        <taxon>Aspergillaceae</taxon>
        <taxon>Aspergillus</taxon>
        <taxon>Aspergillus subgen. Polypaecilum</taxon>
    </lineage>
</organism>
<dbReference type="EMBL" id="MVGC01000442">
    <property type="protein sequence ID" value="RJE19149.1"/>
    <property type="molecule type" value="Genomic_DNA"/>
</dbReference>
<evidence type="ECO:0000313" key="9">
    <source>
        <dbReference type="Proteomes" id="UP000266188"/>
    </source>
</evidence>
<dbReference type="STRING" id="2070753.A0A3A2Z7T2"/>
<feature type="domain" description="FAD-binding PCMH-type" evidence="7">
    <location>
        <begin position="67"/>
        <end position="237"/>
    </location>
</feature>
<accession>A0A3A2Z7T2</accession>
<reference evidence="9" key="1">
    <citation type="submission" date="2017-02" db="EMBL/GenBank/DDBJ databases">
        <authorList>
            <person name="Tafer H."/>
            <person name="Lopandic K."/>
        </authorList>
    </citation>
    <scope>NUCLEOTIDE SEQUENCE [LARGE SCALE GENOMIC DNA]</scope>
    <source>
        <strain evidence="9">CBS 366.77</strain>
    </source>
</reference>
<dbReference type="InterPro" id="IPR006094">
    <property type="entry name" value="Oxid_FAD_bind_N"/>
</dbReference>
<evidence type="ECO:0000256" key="5">
    <source>
        <dbReference type="ARBA" id="ARBA00023002"/>
    </source>
</evidence>
<dbReference type="InterPro" id="IPR016169">
    <property type="entry name" value="FAD-bd_PCMH_sub2"/>
</dbReference>
<keyword evidence="3" id="KW-0285">Flavoprotein</keyword>
<dbReference type="AlphaFoldDB" id="A0A3A2Z7T2"/>
<dbReference type="PROSITE" id="PS51387">
    <property type="entry name" value="FAD_PCMH"/>
    <property type="match status" value="1"/>
</dbReference>
<keyword evidence="4" id="KW-0274">FAD</keyword>
<gene>
    <name evidence="8" type="ORF">PHISCL_08512</name>
</gene>
<dbReference type="PANTHER" id="PTHR42973:SF9">
    <property type="entry name" value="FAD-BINDING PCMH-TYPE DOMAIN-CONTAINING PROTEIN-RELATED"/>
    <property type="match status" value="1"/>
</dbReference>
<dbReference type="Gene3D" id="3.30.465.10">
    <property type="match status" value="1"/>
</dbReference>
<dbReference type="PANTHER" id="PTHR42973">
    <property type="entry name" value="BINDING OXIDOREDUCTASE, PUTATIVE (AFU_ORTHOLOGUE AFUA_1G17690)-RELATED"/>
    <property type="match status" value="1"/>
</dbReference>
<proteinExistence type="inferred from homology"/>
<protein>
    <submittedName>
        <fullName evidence="8">FAD binding domain-containing protein</fullName>
    </submittedName>
</protein>
<keyword evidence="9" id="KW-1185">Reference proteome</keyword>
<dbReference type="SUPFAM" id="SSF56176">
    <property type="entry name" value="FAD-binding/transporter-associated domain-like"/>
    <property type="match status" value="1"/>
</dbReference>
<dbReference type="Gene3D" id="3.30.43.10">
    <property type="entry name" value="Uridine Diphospho-n-acetylenolpyruvylglucosamine Reductase, domain 2"/>
    <property type="match status" value="1"/>
</dbReference>
<evidence type="ECO:0000256" key="6">
    <source>
        <dbReference type="SAM" id="SignalP"/>
    </source>
</evidence>
<feature type="chain" id="PRO_5017227999" evidence="6">
    <location>
        <begin position="22"/>
        <end position="512"/>
    </location>
</feature>